<keyword evidence="4" id="KW-0234">DNA repair</keyword>
<comment type="caution">
    <text evidence="7">The sequence shown here is derived from an EMBL/GenBank/DDBJ whole genome shotgun (WGS) entry which is preliminary data.</text>
</comment>
<dbReference type="RefSeq" id="WP_218115063.1">
    <property type="nucleotide sequence ID" value="NZ_CAJVAP010000014.1"/>
</dbReference>
<dbReference type="CDD" id="cd00056">
    <property type="entry name" value="ENDO3c"/>
    <property type="match status" value="1"/>
</dbReference>
<dbReference type="GO" id="GO:0043565">
    <property type="term" value="F:sequence-specific DNA binding"/>
    <property type="evidence" value="ECO:0007669"/>
    <property type="project" value="InterPro"/>
</dbReference>
<feature type="compositionally biased region" description="Low complexity" evidence="5">
    <location>
        <begin position="557"/>
        <end position="594"/>
    </location>
</feature>
<dbReference type="InterPro" id="IPR010316">
    <property type="entry name" value="AlkA_N"/>
</dbReference>
<protein>
    <recommendedName>
        <fullName evidence="2">DNA-3-methyladenine glycosylase II</fullName>
        <ecNumber evidence="2">3.2.2.21</ecNumber>
    </recommendedName>
</protein>
<dbReference type="Pfam" id="PF12833">
    <property type="entry name" value="HTH_18"/>
    <property type="match status" value="1"/>
</dbReference>
<feature type="region of interest" description="Disordered" evidence="5">
    <location>
        <begin position="1"/>
        <end position="20"/>
    </location>
</feature>
<dbReference type="GO" id="GO:0008168">
    <property type="term" value="F:methyltransferase activity"/>
    <property type="evidence" value="ECO:0007669"/>
    <property type="project" value="InterPro"/>
</dbReference>
<dbReference type="GO" id="GO:0043916">
    <property type="term" value="F:DNA-7-methylguanine glycosylase activity"/>
    <property type="evidence" value="ECO:0007669"/>
    <property type="project" value="TreeGrafter"/>
</dbReference>
<evidence type="ECO:0000313" key="8">
    <source>
        <dbReference type="Proteomes" id="UP000693892"/>
    </source>
</evidence>
<dbReference type="Proteomes" id="UP000693892">
    <property type="component" value="Unassembled WGS sequence"/>
</dbReference>
<dbReference type="SMART" id="SM01009">
    <property type="entry name" value="AlkA_N"/>
    <property type="match status" value="1"/>
</dbReference>
<sequence>MTPPEVPLAPDRSAPHRSASDPHAYDFDACYRAISGRDARWDGRIYLGVASTGIYCRPSCPARKPRRENCRFFASAAACVAAGFRACRRCRPDALPGSRDWDVRGDLAARAVRRIRDGAVDAHGVSGLARELAVSERHLRRVLIDEVGASPLQLARTRRAHAARALIEQTDLPLGDIAFAAGFGSLRQFGDTMREEFGVPPSKLPRTRSAEASASRRAGSLRAGSVRAGRAGSAGTDPASDERPRLVLRLRTRAPYDATGTHAFLVAHAIPGRDEIDGAETAHALDVPGGTAVVRIDWAEVRSTGIGGSIGSGLAAIPVTLSLPGLADAMPAIAAVRRLLDLDADPAQIADALGADPLLGPLLARRPGLRLPGARNPHEFALGTVLGQQVSLAAARTLQGRLAARFAKDPATPDAAAPGFFGAPDVARIAATPVDELRTLGLNGARAETLHAVAVALDAGLDLGPGADRASARAALAALRGIGPWSVELIAMRALGDPDAFPAGDLILRRALGARTDRETRGIAEPWRPFRGYATQHLWADFLAARASVGIAAKAAGGTPTATATETAGTTATAGTGTATRSGTATTGHATAIAPDTKDPS</sequence>
<dbReference type="EC" id="3.2.2.21" evidence="2"/>
<feature type="region of interest" description="Disordered" evidence="5">
    <location>
        <begin position="557"/>
        <end position="601"/>
    </location>
</feature>
<dbReference type="InterPro" id="IPR003265">
    <property type="entry name" value="HhH-GPD_domain"/>
</dbReference>
<dbReference type="Pfam" id="PF00730">
    <property type="entry name" value="HhH-GPD"/>
    <property type="match status" value="1"/>
</dbReference>
<dbReference type="PROSITE" id="PS01124">
    <property type="entry name" value="HTH_ARAC_FAMILY_2"/>
    <property type="match status" value="1"/>
</dbReference>
<dbReference type="InterPro" id="IPR018060">
    <property type="entry name" value="HTH_AraC"/>
</dbReference>
<comment type="catalytic activity">
    <reaction evidence="1">
        <text>Hydrolysis of alkylated DNA, releasing 3-methyladenine, 3-methylguanine, 7-methylguanine and 7-methyladenine.</text>
        <dbReference type="EC" id="3.2.2.21"/>
    </reaction>
</comment>
<accession>A0A916NN90</accession>
<evidence type="ECO:0000313" key="7">
    <source>
        <dbReference type="EMBL" id="CAG7611568.1"/>
    </source>
</evidence>
<feature type="domain" description="HTH araC/xylS-type" evidence="6">
    <location>
        <begin position="109"/>
        <end position="207"/>
    </location>
</feature>
<dbReference type="PANTHER" id="PTHR43003:SF13">
    <property type="entry name" value="DNA-3-METHYLADENINE GLYCOSYLASE 2"/>
    <property type="match status" value="1"/>
</dbReference>
<dbReference type="SMART" id="SM00342">
    <property type="entry name" value="HTH_ARAC"/>
    <property type="match status" value="1"/>
</dbReference>
<dbReference type="GO" id="GO:0032993">
    <property type="term" value="C:protein-DNA complex"/>
    <property type="evidence" value="ECO:0007669"/>
    <property type="project" value="TreeGrafter"/>
</dbReference>
<dbReference type="EMBL" id="CAJVAP010000014">
    <property type="protein sequence ID" value="CAG7611568.1"/>
    <property type="molecule type" value="Genomic_DNA"/>
</dbReference>
<dbReference type="GO" id="GO:0005737">
    <property type="term" value="C:cytoplasm"/>
    <property type="evidence" value="ECO:0007669"/>
    <property type="project" value="TreeGrafter"/>
</dbReference>
<keyword evidence="3" id="KW-0227">DNA damage</keyword>
<evidence type="ECO:0000259" key="6">
    <source>
        <dbReference type="PROSITE" id="PS01124"/>
    </source>
</evidence>
<evidence type="ECO:0000256" key="3">
    <source>
        <dbReference type="ARBA" id="ARBA00022763"/>
    </source>
</evidence>
<keyword evidence="8" id="KW-1185">Reference proteome</keyword>
<dbReference type="GO" id="GO:0008270">
    <property type="term" value="F:zinc ion binding"/>
    <property type="evidence" value="ECO:0007669"/>
    <property type="project" value="InterPro"/>
</dbReference>
<dbReference type="GO" id="GO:0003700">
    <property type="term" value="F:DNA-binding transcription factor activity"/>
    <property type="evidence" value="ECO:0007669"/>
    <property type="project" value="InterPro"/>
</dbReference>
<dbReference type="GO" id="GO:0006307">
    <property type="term" value="P:DNA alkylation repair"/>
    <property type="evidence" value="ECO:0007669"/>
    <property type="project" value="TreeGrafter"/>
</dbReference>
<reference evidence="7" key="1">
    <citation type="submission" date="2021-06" db="EMBL/GenBank/DDBJ databases">
        <authorList>
            <person name="Criscuolo A."/>
        </authorList>
    </citation>
    <scope>NUCLEOTIDE SEQUENCE</scope>
    <source>
        <strain evidence="7">CIP111803</strain>
    </source>
</reference>
<feature type="region of interest" description="Disordered" evidence="5">
    <location>
        <begin position="196"/>
        <end position="244"/>
    </location>
</feature>
<dbReference type="AlphaFoldDB" id="A0A916NN90"/>
<dbReference type="PANTHER" id="PTHR43003">
    <property type="entry name" value="DNA-3-METHYLADENINE GLYCOSYLASE"/>
    <property type="match status" value="1"/>
</dbReference>
<evidence type="ECO:0000256" key="2">
    <source>
        <dbReference type="ARBA" id="ARBA00012000"/>
    </source>
</evidence>
<proteinExistence type="predicted"/>
<dbReference type="Pfam" id="PF02805">
    <property type="entry name" value="Ada_Zn_binding"/>
    <property type="match status" value="1"/>
</dbReference>
<dbReference type="SMART" id="SM00478">
    <property type="entry name" value="ENDO3c"/>
    <property type="match status" value="1"/>
</dbReference>
<dbReference type="InterPro" id="IPR004026">
    <property type="entry name" value="Ada_DNA_repair_Zn-bd"/>
</dbReference>
<organism evidence="7 8">
    <name type="scientific">Leucobacter soli</name>
    <dbReference type="NCBI Taxonomy" id="2812850"/>
    <lineage>
        <taxon>Bacteria</taxon>
        <taxon>Bacillati</taxon>
        <taxon>Actinomycetota</taxon>
        <taxon>Actinomycetes</taxon>
        <taxon>Micrococcales</taxon>
        <taxon>Microbacteriaceae</taxon>
        <taxon>Leucobacter</taxon>
    </lineage>
</organism>
<gene>
    <name evidence="7" type="primary">alkA</name>
    <name evidence="7" type="ORF">LEUCIP111803_01455</name>
</gene>
<dbReference type="Pfam" id="PF06029">
    <property type="entry name" value="AlkA_N"/>
    <property type="match status" value="1"/>
</dbReference>
<name>A0A916NN90_9MICO</name>
<evidence type="ECO:0000256" key="1">
    <source>
        <dbReference type="ARBA" id="ARBA00000086"/>
    </source>
</evidence>
<dbReference type="InterPro" id="IPR051912">
    <property type="entry name" value="Alkylbase_DNA_Glycosylase/TA"/>
</dbReference>
<dbReference type="GO" id="GO:0032131">
    <property type="term" value="F:alkylated DNA binding"/>
    <property type="evidence" value="ECO:0007669"/>
    <property type="project" value="TreeGrafter"/>
</dbReference>
<dbReference type="GO" id="GO:0006285">
    <property type="term" value="P:base-excision repair, AP site formation"/>
    <property type="evidence" value="ECO:0007669"/>
    <property type="project" value="TreeGrafter"/>
</dbReference>
<feature type="compositionally biased region" description="Low complexity" evidence="5">
    <location>
        <begin position="210"/>
        <end position="235"/>
    </location>
</feature>
<evidence type="ECO:0000256" key="4">
    <source>
        <dbReference type="ARBA" id="ARBA00023204"/>
    </source>
</evidence>
<dbReference type="GO" id="GO:0008725">
    <property type="term" value="F:DNA-3-methyladenine glycosylase activity"/>
    <property type="evidence" value="ECO:0007669"/>
    <property type="project" value="TreeGrafter"/>
</dbReference>
<evidence type="ECO:0000256" key="5">
    <source>
        <dbReference type="SAM" id="MobiDB-lite"/>
    </source>
</evidence>